<evidence type="ECO:0000313" key="1">
    <source>
        <dbReference type="EMBL" id="NYS61666.1"/>
    </source>
</evidence>
<name>A0A7Z0LMH3_9GAMM</name>
<dbReference type="AlphaFoldDB" id="A0A7Z0LMH3"/>
<dbReference type="Proteomes" id="UP000586119">
    <property type="component" value="Unassembled WGS sequence"/>
</dbReference>
<keyword evidence="2" id="KW-1185">Reference proteome</keyword>
<proteinExistence type="predicted"/>
<reference evidence="1 2" key="1">
    <citation type="journal article" date="2015" name="Int. J. Syst. Evol. Microbiol.">
        <title>Halomonas salicampi sp. nov., a halotolerant and alkalitolerant bacterium isolated from a saltern soil.</title>
        <authorList>
            <person name="Lee J.C."/>
            <person name="Kim Y.S."/>
            <person name="Yun B.S."/>
            <person name="Whang K.S."/>
        </authorList>
    </citation>
    <scope>NUCLEOTIDE SEQUENCE [LARGE SCALE GENOMIC DNA]</scope>
    <source>
        <strain evidence="1 2">BH103</strain>
    </source>
</reference>
<gene>
    <name evidence="1" type="ORF">HZS81_12985</name>
</gene>
<accession>A0A7Z0LMH3</accession>
<protein>
    <submittedName>
        <fullName evidence="1">Ribonucleotide reductase subunit alpha</fullName>
    </submittedName>
</protein>
<dbReference type="EMBL" id="JACCDF010000011">
    <property type="protein sequence ID" value="NYS61666.1"/>
    <property type="molecule type" value="Genomic_DNA"/>
</dbReference>
<organism evidence="1 2">
    <name type="scientific">Vreelandella salicampi</name>
    <dbReference type="NCBI Taxonomy" id="1449798"/>
    <lineage>
        <taxon>Bacteria</taxon>
        <taxon>Pseudomonadati</taxon>
        <taxon>Pseudomonadota</taxon>
        <taxon>Gammaproteobacteria</taxon>
        <taxon>Oceanospirillales</taxon>
        <taxon>Halomonadaceae</taxon>
        <taxon>Vreelandella</taxon>
    </lineage>
</organism>
<sequence length="134" mass="14540">MLTTLDDLIQEARLQPVPQRLLFVLTRAELPDFPTEAQRDSVEHGEGGVLTPVLCVDKCPTELDNMAALAEESQATGVDWDIALVAAMDHPGSEDVIESRLSHLVSAVQMGDIGRMVAFNRQGDAIELATAHVH</sequence>
<dbReference type="RefSeq" id="WP_179930991.1">
    <property type="nucleotide sequence ID" value="NZ_JACCDF010000011.1"/>
</dbReference>
<evidence type="ECO:0000313" key="2">
    <source>
        <dbReference type="Proteomes" id="UP000586119"/>
    </source>
</evidence>
<comment type="caution">
    <text evidence="1">The sequence shown here is derived from an EMBL/GenBank/DDBJ whole genome shotgun (WGS) entry which is preliminary data.</text>
</comment>